<reference evidence="1 2" key="1">
    <citation type="submission" date="2015-07" db="EMBL/GenBank/DDBJ databases">
        <title>Comparative genome sequencing reveals within-host evolution of Neisseria meningitidis during.</title>
        <authorList>
            <person name="Klughammer J."/>
            <person name="Dittrich M."/>
            <person name="Mueller T."/>
            <person name="Blom J."/>
            <person name="Goesmann A."/>
            <person name="Vogel U."/>
            <person name="Frosch M."/>
            <person name="Bock C."/>
            <person name="Schoen C."/>
        </authorList>
    </citation>
    <scope>NUCLEOTIDE SEQUENCE [LARGE SCALE GENOMIC DNA]</scope>
    <source>
        <strain evidence="1 2">DE8555</strain>
    </source>
</reference>
<protein>
    <submittedName>
        <fullName evidence="1">Uncharacterized protein</fullName>
    </submittedName>
</protein>
<accession>A0AAC9CRU5</accession>
<organism evidence="1 2">
    <name type="scientific">Neisseria meningitidis</name>
    <dbReference type="NCBI Taxonomy" id="487"/>
    <lineage>
        <taxon>Bacteria</taxon>
        <taxon>Pseudomonadati</taxon>
        <taxon>Pseudomonadota</taxon>
        <taxon>Betaproteobacteria</taxon>
        <taxon>Neisseriales</taxon>
        <taxon>Neisseriaceae</taxon>
        <taxon>Neisseria</taxon>
    </lineage>
</organism>
<proteinExistence type="predicted"/>
<evidence type="ECO:0000313" key="2">
    <source>
        <dbReference type="Proteomes" id="UP000092966"/>
    </source>
</evidence>
<gene>
    <name evidence="1" type="ORF">DE8555_1555</name>
</gene>
<evidence type="ECO:0000313" key="1">
    <source>
        <dbReference type="EMBL" id="ANW92099.1"/>
    </source>
</evidence>
<sequence length="24" mass="2802">MHAKDENGNPIRFKFVTMLAKKPE</sequence>
<name>A0AAC9CRU5_NEIME</name>
<dbReference type="EMBL" id="CP012393">
    <property type="protein sequence ID" value="ANW92099.1"/>
    <property type="molecule type" value="Genomic_DNA"/>
</dbReference>
<dbReference type="AlphaFoldDB" id="A0AAC9CRU5"/>
<dbReference type="Proteomes" id="UP000092966">
    <property type="component" value="Chromosome"/>
</dbReference>